<evidence type="ECO:0000313" key="10">
    <source>
        <dbReference type="Proteomes" id="UP000694865"/>
    </source>
</evidence>
<keyword evidence="7" id="KW-0807">Transducer</keyword>
<feature type="transmembrane region" description="Helical" evidence="8">
    <location>
        <begin position="166"/>
        <end position="186"/>
    </location>
</feature>
<keyword evidence="10" id="KW-1185">Reference proteome</keyword>
<dbReference type="CDD" id="cd00637">
    <property type="entry name" value="7tm_classA_rhodopsin-like"/>
    <property type="match status" value="1"/>
</dbReference>
<sequence>MHALGVLYVVVCVSGLVGNSIVVAVYARKPVKRSSHVFILGLGVIDLFVCSVIMPYGIIAVLYPVILTTELCKMFSWLWHIGVASSAMITAVIAVDRYLSVCRPFFCQITPFHARIIIIVVIIIGSAVSSPVVLYFGVDNASINGTDVITKECKPIDQNRYEGVNIATFVFFANVILIAGVAYVNVSIALCRRARQNTVNVSTISRKADAQREIKQQRRFVVGSGDTSEEILDWRGRVSPIARYTHPNNAHCNLRGNHIGDIELHEKPETSSQNSCFGCCHRSNRINSIDVCHQRNTSVPHEVETKFISKRNKTAHMLMMVTLIFVLTWFPYWTFLFLPATFWTGLPQKERDIYTFLKYLYVINNAVNPLVYGFMNSSFRRDSVALVKRILCHE</sequence>
<keyword evidence="5 8" id="KW-0472">Membrane</keyword>
<dbReference type="PANTHER" id="PTHR24238:SF47">
    <property type="entry name" value="ECDYSTEROIDS_DOPAMINE RECEPTOR-RELATED"/>
    <property type="match status" value="1"/>
</dbReference>
<dbReference type="Proteomes" id="UP000694865">
    <property type="component" value="Unplaced"/>
</dbReference>
<evidence type="ECO:0000259" key="9">
    <source>
        <dbReference type="PROSITE" id="PS50262"/>
    </source>
</evidence>
<feature type="domain" description="G-protein coupled receptors family 1 profile" evidence="9">
    <location>
        <begin position="18"/>
        <end position="372"/>
    </location>
</feature>
<protein>
    <submittedName>
        <fullName evidence="11">Cholecystokinin receptor type A-like</fullName>
    </submittedName>
</protein>
<feature type="transmembrane region" description="Helical" evidence="8">
    <location>
        <begin position="39"/>
        <end position="65"/>
    </location>
</feature>
<dbReference type="PANTHER" id="PTHR24238">
    <property type="entry name" value="G-PROTEIN COUPLED RECEPTOR"/>
    <property type="match status" value="1"/>
</dbReference>
<dbReference type="GeneID" id="102810179"/>
<evidence type="ECO:0000256" key="7">
    <source>
        <dbReference type="ARBA" id="ARBA00023224"/>
    </source>
</evidence>
<keyword evidence="4" id="KW-0297">G-protein coupled receptor</keyword>
<dbReference type="InterPro" id="IPR000276">
    <property type="entry name" value="GPCR_Rhodpsn"/>
</dbReference>
<proteinExistence type="predicted"/>
<evidence type="ECO:0000256" key="6">
    <source>
        <dbReference type="ARBA" id="ARBA00023170"/>
    </source>
</evidence>
<evidence type="ECO:0000256" key="3">
    <source>
        <dbReference type="ARBA" id="ARBA00022989"/>
    </source>
</evidence>
<dbReference type="SUPFAM" id="SSF81321">
    <property type="entry name" value="Family A G protein-coupled receptor-like"/>
    <property type="match status" value="1"/>
</dbReference>
<dbReference type="PRINTS" id="PR00237">
    <property type="entry name" value="GPCRRHODOPSN"/>
</dbReference>
<keyword evidence="2 8" id="KW-0812">Transmembrane</keyword>
<feature type="transmembrane region" description="Helical" evidence="8">
    <location>
        <begin position="77"/>
        <end position="95"/>
    </location>
</feature>
<dbReference type="Pfam" id="PF00001">
    <property type="entry name" value="7tm_1"/>
    <property type="match status" value="1"/>
</dbReference>
<reference evidence="11" key="1">
    <citation type="submission" date="2025-08" db="UniProtKB">
        <authorList>
            <consortium name="RefSeq"/>
        </authorList>
    </citation>
    <scope>IDENTIFICATION</scope>
    <source>
        <tissue evidence="11">Testes</tissue>
    </source>
</reference>
<comment type="subcellular location">
    <subcellularLocation>
        <location evidence="1">Membrane</location>
        <topology evidence="1">Multi-pass membrane protein</topology>
    </subcellularLocation>
</comment>
<dbReference type="Gene3D" id="1.20.1070.10">
    <property type="entry name" value="Rhodopsin 7-helix transmembrane proteins"/>
    <property type="match status" value="2"/>
</dbReference>
<evidence type="ECO:0000256" key="5">
    <source>
        <dbReference type="ARBA" id="ARBA00023136"/>
    </source>
</evidence>
<feature type="transmembrane region" description="Helical" evidence="8">
    <location>
        <begin position="356"/>
        <end position="375"/>
    </location>
</feature>
<keyword evidence="3 8" id="KW-1133">Transmembrane helix</keyword>
<dbReference type="InterPro" id="IPR017452">
    <property type="entry name" value="GPCR_Rhodpsn_7TM"/>
</dbReference>
<evidence type="ECO:0000313" key="11">
    <source>
        <dbReference type="RefSeq" id="XP_006821679.1"/>
    </source>
</evidence>
<evidence type="ECO:0000256" key="2">
    <source>
        <dbReference type="ARBA" id="ARBA00022692"/>
    </source>
</evidence>
<evidence type="ECO:0000256" key="8">
    <source>
        <dbReference type="SAM" id="Phobius"/>
    </source>
</evidence>
<dbReference type="PROSITE" id="PS50262">
    <property type="entry name" value="G_PROTEIN_RECEP_F1_2"/>
    <property type="match status" value="1"/>
</dbReference>
<evidence type="ECO:0000256" key="1">
    <source>
        <dbReference type="ARBA" id="ARBA00004141"/>
    </source>
</evidence>
<gene>
    <name evidence="11" type="primary">LOC102810179</name>
</gene>
<dbReference type="RefSeq" id="XP_006821679.1">
    <property type="nucleotide sequence ID" value="XM_006821616.1"/>
</dbReference>
<name>A0ABM0MNT8_SACKO</name>
<feature type="transmembrane region" description="Helical" evidence="8">
    <location>
        <begin position="315"/>
        <end position="336"/>
    </location>
</feature>
<accession>A0ABM0MNT8</accession>
<keyword evidence="6" id="KW-0675">Receptor</keyword>
<organism evidence="10 11">
    <name type="scientific">Saccoglossus kowalevskii</name>
    <name type="common">Acorn worm</name>
    <dbReference type="NCBI Taxonomy" id="10224"/>
    <lineage>
        <taxon>Eukaryota</taxon>
        <taxon>Metazoa</taxon>
        <taxon>Hemichordata</taxon>
        <taxon>Enteropneusta</taxon>
        <taxon>Harrimaniidae</taxon>
        <taxon>Saccoglossus</taxon>
    </lineage>
</organism>
<feature type="transmembrane region" description="Helical" evidence="8">
    <location>
        <begin position="116"/>
        <end position="138"/>
    </location>
</feature>
<evidence type="ECO:0000256" key="4">
    <source>
        <dbReference type="ARBA" id="ARBA00023040"/>
    </source>
</evidence>
<feature type="transmembrane region" description="Helical" evidence="8">
    <location>
        <begin position="6"/>
        <end position="27"/>
    </location>
</feature>